<comment type="similarity">
    <text evidence="1">Belongs to the sigma-70 factor family. ECF subfamily.</text>
</comment>
<dbReference type="InterPro" id="IPR014284">
    <property type="entry name" value="RNA_pol_sigma-70_dom"/>
</dbReference>
<evidence type="ECO:0000313" key="6">
    <source>
        <dbReference type="EMBL" id="HED09338.1"/>
    </source>
</evidence>
<sequence length="187" mass="21912">MLQRFLLSDKETLRRIKANDRTVLGDLYRSHEKSIARFVLGHGGSQMDAEDILQEAIIVLWRKITSGEFESRAKISTYLFSVAKNMWFNESRRKKRQAEPVEDFSSHSTREESALESVIRREKNNSVRQALEKLKKPCKDILYFFYFEKRSMSEIAQLLNFANSSTVKARKYQCLQELKAGMSHEHK</sequence>
<dbReference type="Gene3D" id="1.10.1740.10">
    <property type="match status" value="1"/>
</dbReference>
<dbReference type="InterPro" id="IPR007627">
    <property type="entry name" value="RNA_pol_sigma70_r2"/>
</dbReference>
<evidence type="ECO:0000256" key="4">
    <source>
        <dbReference type="ARBA" id="ARBA00023163"/>
    </source>
</evidence>
<dbReference type="InterPro" id="IPR036388">
    <property type="entry name" value="WH-like_DNA-bd_sf"/>
</dbReference>
<evidence type="ECO:0000256" key="2">
    <source>
        <dbReference type="ARBA" id="ARBA00023015"/>
    </source>
</evidence>
<evidence type="ECO:0000256" key="3">
    <source>
        <dbReference type="ARBA" id="ARBA00023082"/>
    </source>
</evidence>
<feature type="domain" description="RNA polymerase sigma-70 region 2" evidence="5">
    <location>
        <begin position="27"/>
        <end position="96"/>
    </location>
</feature>
<dbReference type="EMBL" id="DRLD01000040">
    <property type="protein sequence ID" value="HED09338.1"/>
    <property type="molecule type" value="Genomic_DNA"/>
</dbReference>
<protein>
    <submittedName>
        <fullName evidence="6">Sigma-70 family RNA polymerase sigma factor</fullName>
    </submittedName>
</protein>
<organism evidence="6">
    <name type="scientific">Caldithrix abyssi</name>
    <dbReference type="NCBI Taxonomy" id="187145"/>
    <lineage>
        <taxon>Bacteria</taxon>
        <taxon>Pseudomonadati</taxon>
        <taxon>Calditrichota</taxon>
        <taxon>Calditrichia</taxon>
        <taxon>Calditrichales</taxon>
        <taxon>Calditrichaceae</taxon>
        <taxon>Caldithrix</taxon>
    </lineage>
</organism>
<dbReference type="NCBIfam" id="TIGR02937">
    <property type="entry name" value="sigma70-ECF"/>
    <property type="match status" value="1"/>
</dbReference>
<gene>
    <name evidence="6" type="ORF">ENJ10_01490</name>
</gene>
<dbReference type="Proteomes" id="UP000886005">
    <property type="component" value="Unassembled WGS sequence"/>
</dbReference>
<reference evidence="6" key="1">
    <citation type="journal article" date="2020" name="mSystems">
        <title>Genome- and Community-Level Interaction Insights into Carbon Utilization and Element Cycling Functions of Hydrothermarchaeota in Hydrothermal Sediment.</title>
        <authorList>
            <person name="Zhou Z."/>
            <person name="Liu Y."/>
            <person name="Xu W."/>
            <person name="Pan J."/>
            <person name="Luo Z.H."/>
            <person name="Li M."/>
        </authorList>
    </citation>
    <scope>NUCLEOTIDE SEQUENCE [LARGE SCALE GENOMIC DNA]</scope>
    <source>
        <strain evidence="6">HyVt-456</strain>
    </source>
</reference>
<keyword evidence="3" id="KW-0731">Sigma factor</keyword>
<dbReference type="Gene3D" id="1.10.10.10">
    <property type="entry name" value="Winged helix-like DNA-binding domain superfamily/Winged helix DNA-binding domain"/>
    <property type="match status" value="1"/>
</dbReference>
<accession>A0A7V1LJV1</accession>
<evidence type="ECO:0000256" key="1">
    <source>
        <dbReference type="ARBA" id="ARBA00010641"/>
    </source>
</evidence>
<dbReference type="PANTHER" id="PTHR43133:SF62">
    <property type="entry name" value="RNA POLYMERASE SIGMA FACTOR SIGZ"/>
    <property type="match status" value="1"/>
</dbReference>
<dbReference type="GO" id="GO:0016987">
    <property type="term" value="F:sigma factor activity"/>
    <property type="evidence" value="ECO:0007669"/>
    <property type="project" value="UniProtKB-KW"/>
</dbReference>
<dbReference type="PANTHER" id="PTHR43133">
    <property type="entry name" value="RNA POLYMERASE ECF-TYPE SIGMA FACTO"/>
    <property type="match status" value="1"/>
</dbReference>
<evidence type="ECO:0000259" key="5">
    <source>
        <dbReference type="Pfam" id="PF04542"/>
    </source>
</evidence>
<keyword evidence="2" id="KW-0805">Transcription regulation</keyword>
<name>A0A7V1LJV1_CALAY</name>
<dbReference type="InterPro" id="IPR013325">
    <property type="entry name" value="RNA_pol_sigma_r2"/>
</dbReference>
<comment type="caution">
    <text evidence="6">The sequence shown here is derived from an EMBL/GenBank/DDBJ whole genome shotgun (WGS) entry which is preliminary data.</text>
</comment>
<keyword evidence="4" id="KW-0804">Transcription</keyword>
<dbReference type="SUPFAM" id="SSF88946">
    <property type="entry name" value="Sigma2 domain of RNA polymerase sigma factors"/>
    <property type="match status" value="1"/>
</dbReference>
<dbReference type="InterPro" id="IPR039425">
    <property type="entry name" value="RNA_pol_sigma-70-like"/>
</dbReference>
<dbReference type="GO" id="GO:0006352">
    <property type="term" value="P:DNA-templated transcription initiation"/>
    <property type="evidence" value="ECO:0007669"/>
    <property type="project" value="InterPro"/>
</dbReference>
<dbReference type="SUPFAM" id="SSF88659">
    <property type="entry name" value="Sigma3 and sigma4 domains of RNA polymerase sigma factors"/>
    <property type="match status" value="1"/>
</dbReference>
<dbReference type="AlphaFoldDB" id="A0A7V1LJV1"/>
<dbReference type="Pfam" id="PF04542">
    <property type="entry name" value="Sigma70_r2"/>
    <property type="match status" value="1"/>
</dbReference>
<dbReference type="InterPro" id="IPR013324">
    <property type="entry name" value="RNA_pol_sigma_r3/r4-like"/>
</dbReference>
<proteinExistence type="inferred from homology"/>